<evidence type="ECO:0000256" key="1">
    <source>
        <dbReference type="SAM" id="MobiDB-lite"/>
    </source>
</evidence>
<gene>
    <name evidence="2" type="ORF">PLICRDRAFT_96059</name>
</gene>
<sequence>MASSRAPPAARVSLHARTALWTPRPFLAPTAASIDFASVSDDVRNRHRLTPRAALAPRKAVASSSPPPEVTDVLVDAPLAAAPGRSASKPSRDARTALAFNARRRSRGECTLHYVASTFIAASSPAVLGACHE</sequence>
<proteinExistence type="predicted"/>
<evidence type="ECO:0000313" key="3">
    <source>
        <dbReference type="Proteomes" id="UP000053263"/>
    </source>
</evidence>
<feature type="region of interest" description="Disordered" evidence="1">
    <location>
        <begin position="50"/>
        <end position="69"/>
    </location>
</feature>
<protein>
    <submittedName>
        <fullName evidence="2">Uncharacterized protein</fullName>
    </submittedName>
</protein>
<dbReference type="HOGENOM" id="CLU_1907563_0_0_1"/>
<dbReference type="AlphaFoldDB" id="A0A0C9SJY4"/>
<accession>A0A0C9SJY4</accession>
<dbReference type="Proteomes" id="UP000053263">
    <property type="component" value="Unassembled WGS sequence"/>
</dbReference>
<keyword evidence="3" id="KW-1185">Reference proteome</keyword>
<reference evidence="2 3" key="1">
    <citation type="submission" date="2014-06" db="EMBL/GenBank/DDBJ databases">
        <title>Evolutionary Origins and Diversification of the Mycorrhizal Mutualists.</title>
        <authorList>
            <consortium name="DOE Joint Genome Institute"/>
            <consortium name="Mycorrhizal Genomics Consortium"/>
            <person name="Kohler A."/>
            <person name="Kuo A."/>
            <person name="Nagy L.G."/>
            <person name="Floudas D."/>
            <person name="Copeland A."/>
            <person name="Barry K.W."/>
            <person name="Cichocki N."/>
            <person name="Veneault-Fourrey C."/>
            <person name="LaButti K."/>
            <person name="Lindquist E.A."/>
            <person name="Lipzen A."/>
            <person name="Lundell T."/>
            <person name="Morin E."/>
            <person name="Murat C."/>
            <person name="Riley R."/>
            <person name="Ohm R."/>
            <person name="Sun H."/>
            <person name="Tunlid A."/>
            <person name="Henrissat B."/>
            <person name="Grigoriev I.V."/>
            <person name="Hibbett D.S."/>
            <person name="Martin F."/>
        </authorList>
    </citation>
    <scope>NUCLEOTIDE SEQUENCE [LARGE SCALE GENOMIC DNA]</scope>
    <source>
        <strain evidence="2 3">FD-325 SS-3</strain>
    </source>
</reference>
<evidence type="ECO:0000313" key="2">
    <source>
        <dbReference type="EMBL" id="KII82791.1"/>
    </source>
</evidence>
<dbReference type="EMBL" id="KN832652">
    <property type="protein sequence ID" value="KII82791.1"/>
    <property type="molecule type" value="Genomic_DNA"/>
</dbReference>
<organism evidence="2 3">
    <name type="scientific">Plicaturopsis crispa FD-325 SS-3</name>
    <dbReference type="NCBI Taxonomy" id="944288"/>
    <lineage>
        <taxon>Eukaryota</taxon>
        <taxon>Fungi</taxon>
        <taxon>Dikarya</taxon>
        <taxon>Basidiomycota</taxon>
        <taxon>Agaricomycotina</taxon>
        <taxon>Agaricomycetes</taxon>
        <taxon>Agaricomycetidae</taxon>
        <taxon>Amylocorticiales</taxon>
        <taxon>Amylocorticiaceae</taxon>
        <taxon>Plicatura</taxon>
        <taxon>Plicaturopsis crispa</taxon>
    </lineage>
</organism>
<name>A0A0C9SJY4_PLICR</name>